<feature type="non-terminal residue" evidence="1">
    <location>
        <position position="22"/>
    </location>
</feature>
<evidence type="ECO:0000313" key="1">
    <source>
        <dbReference type="EMBL" id="MCI54148.1"/>
    </source>
</evidence>
<evidence type="ECO:0000313" key="2">
    <source>
        <dbReference type="Proteomes" id="UP000265520"/>
    </source>
</evidence>
<organism evidence="1 2">
    <name type="scientific">Trifolium medium</name>
    <dbReference type="NCBI Taxonomy" id="97028"/>
    <lineage>
        <taxon>Eukaryota</taxon>
        <taxon>Viridiplantae</taxon>
        <taxon>Streptophyta</taxon>
        <taxon>Embryophyta</taxon>
        <taxon>Tracheophyta</taxon>
        <taxon>Spermatophyta</taxon>
        <taxon>Magnoliopsida</taxon>
        <taxon>eudicotyledons</taxon>
        <taxon>Gunneridae</taxon>
        <taxon>Pentapetalae</taxon>
        <taxon>rosids</taxon>
        <taxon>fabids</taxon>
        <taxon>Fabales</taxon>
        <taxon>Fabaceae</taxon>
        <taxon>Papilionoideae</taxon>
        <taxon>50 kb inversion clade</taxon>
        <taxon>NPAAA clade</taxon>
        <taxon>Hologalegina</taxon>
        <taxon>IRL clade</taxon>
        <taxon>Trifolieae</taxon>
        <taxon>Trifolium</taxon>
    </lineage>
</organism>
<accession>A0A392SZ74</accession>
<proteinExistence type="predicted"/>
<protein>
    <submittedName>
        <fullName evidence="1">Uncharacterized protein</fullName>
    </submittedName>
</protein>
<dbReference type="EMBL" id="LXQA010474957">
    <property type="protein sequence ID" value="MCI54148.1"/>
    <property type="molecule type" value="Genomic_DNA"/>
</dbReference>
<dbReference type="Proteomes" id="UP000265520">
    <property type="component" value="Unassembled WGS sequence"/>
</dbReference>
<reference evidence="1 2" key="1">
    <citation type="journal article" date="2018" name="Front. Plant Sci.">
        <title>Red Clover (Trifolium pratense) and Zigzag Clover (T. medium) - A Picture of Genomic Similarities and Differences.</title>
        <authorList>
            <person name="Dluhosova J."/>
            <person name="Istvanek J."/>
            <person name="Nedelnik J."/>
            <person name="Repkova J."/>
        </authorList>
    </citation>
    <scope>NUCLEOTIDE SEQUENCE [LARGE SCALE GENOMIC DNA]</scope>
    <source>
        <strain evidence="2">cv. 10/8</strain>
        <tissue evidence="1">Leaf</tissue>
    </source>
</reference>
<name>A0A392SZ74_9FABA</name>
<keyword evidence="2" id="KW-1185">Reference proteome</keyword>
<sequence>MATQTPSDSLDHSLLDVDDYVL</sequence>
<dbReference type="AlphaFoldDB" id="A0A392SZ74"/>
<comment type="caution">
    <text evidence="1">The sequence shown here is derived from an EMBL/GenBank/DDBJ whole genome shotgun (WGS) entry which is preliminary data.</text>
</comment>